<reference evidence="1 2" key="1">
    <citation type="submission" date="2020-12" db="EMBL/GenBank/DDBJ databases">
        <title>Metabolic potential, ecology and presence of endohyphal bacteria is reflected in genomic diversity of Mucoromycotina.</title>
        <authorList>
            <person name="Muszewska A."/>
            <person name="Okrasinska A."/>
            <person name="Steczkiewicz K."/>
            <person name="Drgas O."/>
            <person name="Orlowska M."/>
            <person name="Perlinska-Lenart U."/>
            <person name="Aleksandrzak-Piekarczyk T."/>
            <person name="Szatraj K."/>
            <person name="Zielenkiewicz U."/>
            <person name="Pilsyk S."/>
            <person name="Malc E."/>
            <person name="Mieczkowski P."/>
            <person name="Kruszewska J.S."/>
            <person name="Biernat P."/>
            <person name="Pawlowska J."/>
        </authorList>
    </citation>
    <scope>NUCLEOTIDE SEQUENCE [LARGE SCALE GENOMIC DNA]</scope>
    <source>
        <strain evidence="1 2">CBS 142.35</strain>
    </source>
</reference>
<comment type="caution">
    <text evidence="1">The sequence shown here is derived from an EMBL/GenBank/DDBJ whole genome shotgun (WGS) entry which is preliminary data.</text>
</comment>
<organism evidence="1 2">
    <name type="scientific">Circinella minor</name>
    <dbReference type="NCBI Taxonomy" id="1195481"/>
    <lineage>
        <taxon>Eukaryota</taxon>
        <taxon>Fungi</taxon>
        <taxon>Fungi incertae sedis</taxon>
        <taxon>Mucoromycota</taxon>
        <taxon>Mucoromycotina</taxon>
        <taxon>Mucoromycetes</taxon>
        <taxon>Mucorales</taxon>
        <taxon>Lichtheimiaceae</taxon>
        <taxon>Circinella</taxon>
    </lineage>
</organism>
<dbReference type="EMBL" id="JAEPRB010000072">
    <property type="protein sequence ID" value="KAG2222921.1"/>
    <property type="molecule type" value="Genomic_DNA"/>
</dbReference>
<evidence type="ECO:0000313" key="1">
    <source>
        <dbReference type="EMBL" id="KAG2222921.1"/>
    </source>
</evidence>
<keyword evidence="2" id="KW-1185">Reference proteome</keyword>
<name>A0A8H7VHA1_9FUNG</name>
<accession>A0A8H7VHA1</accession>
<protein>
    <submittedName>
        <fullName evidence="1">Uncharacterized protein</fullName>
    </submittedName>
</protein>
<proteinExistence type="predicted"/>
<sequence length="246" mass="29345">MTITRNNTFSRQHQQSNIDYGYHTPAELGIKQNEKQVQERKRYRRQKRLLPKRFIYRPRVPSGTARIPLDSDVPQAIDALVENDQYQGEKIYTFLQNTANIAIQRMKMNILSSITDSNNTETLLSTPWRLIPKENKKMAIQYLMRRALRHKKRIRLDLCQKNWITEHLLSECWNKNVVSRNMVTDNHQCQKQEEEQQEKSQQYITENNNWNEREDDWDDFVLETKEVMSLLLDVTTLRGAFFVPSD</sequence>
<evidence type="ECO:0000313" key="2">
    <source>
        <dbReference type="Proteomes" id="UP000646827"/>
    </source>
</evidence>
<gene>
    <name evidence="1" type="ORF">INT45_013552</name>
</gene>
<dbReference type="AlphaFoldDB" id="A0A8H7VHA1"/>
<dbReference type="OrthoDB" id="10375617at2759"/>
<dbReference type="Proteomes" id="UP000646827">
    <property type="component" value="Unassembled WGS sequence"/>
</dbReference>